<evidence type="ECO:0000256" key="2">
    <source>
        <dbReference type="SAM" id="Phobius"/>
    </source>
</evidence>
<sequence length="127" mass="14702">MSEERNNKFWFGFFLGGLLGAILLFFMGTREGKKTGKALEDKGKDLLEELQDKLEEMENRGRELVKQGGELKEQVIDEIKEKKEDLSEAAVEKLDTALAQIEKLQEQSVETTKHIRSRFFKNLPKRK</sequence>
<name>A0A1F6AZC2_9BACT</name>
<reference evidence="3 4" key="1">
    <citation type="journal article" date="2016" name="Nat. Commun.">
        <title>Thousands of microbial genomes shed light on interconnected biogeochemical processes in an aquifer system.</title>
        <authorList>
            <person name="Anantharaman K."/>
            <person name="Brown C.T."/>
            <person name="Hug L.A."/>
            <person name="Sharon I."/>
            <person name="Castelle C.J."/>
            <person name="Probst A.J."/>
            <person name="Thomas B.C."/>
            <person name="Singh A."/>
            <person name="Wilkins M.J."/>
            <person name="Karaoz U."/>
            <person name="Brodie E.L."/>
            <person name="Williams K.H."/>
            <person name="Hubbard S.S."/>
            <person name="Banfield J.F."/>
        </authorList>
    </citation>
    <scope>NUCLEOTIDE SEQUENCE [LARGE SCALE GENOMIC DNA]</scope>
</reference>
<dbReference type="Proteomes" id="UP000176409">
    <property type="component" value="Unassembled WGS sequence"/>
</dbReference>
<proteinExistence type="predicted"/>
<keyword evidence="1" id="KW-0175">Coiled coil</keyword>
<organism evidence="3 4">
    <name type="scientific">Candidatus Gottesmanbacteria bacterium RIFCSPLOWO2_01_FULL_49_10</name>
    <dbReference type="NCBI Taxonomy" id="1798396"/>
    <lineage>
        <taxon>Bacteria</taxon>
        <taxon>Candidatus Gottesmaniibacteriota</taxon>
    </lineage>
</organism>
<dbReference type="STRING" id="1798396.A2973_02090"/>
<gene>
    <name evidence="3" type="ORF">A2973_02090</name>
</gene>
<evidence type="ECO:0000256" key="1">
    <source>
        <dbReference type="SAM" id="Coils"/>
    </source>
</evidence>
<comment type="caution">
    <text evidence="3">The sequence shown here is derived from an EMBL/GenBank/DDBJ whole genome shotgun (WGS) entry which is preliminary data.</text>
</comment>
<keyword evidence="2" id="KW-1133">Transmembrane helix</keyword>
<protein>
    <submittedName>
        <fullName evidence="3">Uncharacterized protein</fullName>
    </submittedName>
</protein>
<dbReference type="EMBL" id="MFJZ01000035">
    <property type="protein sequence ID" value="OGG29842.1"/>
    <property type="molecule type" value="Genomic_DNA"/>
</dbReference>
<evidence type="ECO:0000313" key="4">
    <source>
        <dbReference type="Proteomes" id="UP000176409"/>
    </source>
</evidence>
<feature type="transmembrane region" description="Helical" evidence="2">
    <location>
        <begin position="9"/>
        <end position="28"/>
    </location>
</feature>
<evidence type="ECO:0000313" key="3">
    <source>
        <dbReference type="EMBL" id="OGG29842.1"/>
    </source>
</evidence>
<accession>A0A1F6AZC2</accession>
<keyword evidence="2" id="KW-0472">Membrane</keyword>
<dbReference type="AlphaFoldDB" id="A0A1F6AZC2"/>
<keyword evidence="2" id="KW-0812">Transmembrane</keyword>
<feature type="coiled-coil region" evidence="1">
    <location>
        <begin position="40"/>
        <end position="114"/>
    </location>
</feature>